<dbReference type="AlphaFoldDB" id="A0AA39WIV5"/>
<evidence type="ECO:0000256" key="3">
    <source>
        <dbReference type="ARBA" id="ARBA00030602"/>
    </source>
</evidence>
<dbReference type="CDD" id="cd06661">
    <property type="entry name" value="GGCT_like"/>
    <property type="match status" value="1"/>
</dbReference>
<protein>
    <recommendedName>
        <fullName evidence="3">Putative gamma-glutamylcyclotransferase</fullName>
    </recommendedName>
</protein>
<keyword evidence="7" id="KW-1185">Reference proteome</keyword>
<evidence type="ECO:0000256" key="1">
    <source>
        <dbReference type="ARBA" id="ARBA00008861"/>
    </source>
</evidence>
<dbReference type="GO" id="GO:0016740">
    <property type="term" value="F:transferase activity"/>
    <property type="evidence" value="ECO:0007669"/>
    <property type="project" value="UniProtKB-KW"/>
</dbReference>
<proteinExistence type="inferred from homology"/>
<dbReference type="Proteomes" id="UP001175001">
    <property type="component" value="Unassembled WGS sequence"/>
</dbReference>
<dbReference type="InterPro" id="IPR009288">
    <property type="entry name" value="AIG2-like_dom"/>
</dbReference>
<comment type="similarity">
    <text evidence="1">Belongs to the gamma-glutamylcyclotransferase family.</text>
</comment>
<comment type="caution">
    <text evidence="6">The sequence shown here is derived from an EMBL/GenBank/DDBJ whole genome shotgun (WGS) entry which is preliminary data.</text>
</comment>
<feature type="region of interest" description="Disordered" evidence="4">
    <location>
        <begin position="14"/>
        <end position="56"/>
    </location>
</feature>
<dbReference type="Gene3D" id="3.10.490.10">
    <property type="entry name" value="Gamma-glutamyl cyclotransferase-like"/>
    <property type="match status" value="1"/>
</dbReference>
<dbReference type="InterPro" id="IPR036568">
    <property type="entry name" value="GGCT-like_sf"/>
</dbReference>
<dbReference type="EMBL" id="JAUJDW010000184">
    <property type="protein sequence ID" value="KAK0616140.1"/>
    <property type="molecule type" value="Genomic_DNA"/>
</dbReference>
<dbReference type="PANTHER" id="PTHR31544:SF4">
    <property type="entry name" value="GAMMA-GLUTAMYLCYCLOTRANSFERASE-RELATED"/>
    <property type="match status" value="1"/>
</dbReference>
<evidence type="ECO:0000256" key="2">
    <source>
        <dbReference type="ARBA" id="ARBA00022679"/>
    </source>
</evidence>
<sequence>MDFLTHELERMATNIATYDGPEEASDIPLDSISGRPTPAQRPEAHSEPSTKCTATTRGRKTHCTYLMRLGGPLSTPSQIQTIARLATPPVTIEGLADDGTAATFVRLTHAAVTHLSAWLSTTGVPAHQRPAFIRLSEAEKDFSPDSPYPTLGIDTTLPQHRPNGSTATFHPLQDEYPVWYFFYGTLAAPDRLVSLLGLEERPVLLRAAVRGGAVRTWGGKYKALVDGAERIGGWAYEVVSKEQEDALRAYETEKYEVVRCRIEVEGGEEVMGCTFRFADPVLLDE</sequence>
<evidence type="ECO:0000256" key="4">
    <source>
        <dbReference type="SAM" id="MobiDB-lite"/>
    </source>
</evidence>
<name>A0AA39WIV5_9PEZI</name>
<reference evidence="6" key="1">
    <citation type="submission" date="2023-06" db="EMBL/GenBank/DDBJ databases">
        <title>Multi-omics analyses reveal the molecular pathogenesis toolkit of Lasiodiplodia hormozganensis, a cross-kingdom pathogen.</title>
        <authorList>
            <person name="Felix C."/>
            <person name="Meneses R."/>
            <person name="Goncalves M.F.M."/>
            <person name="Tilleman L."/>
            <person name="Duarte A.S."/>
            <person name="Jorrin-Novo J.V."/>
            <person name="Van De Peer Y."/>
            <person name="Deforce D."/>
            <person name="Van Nieuwerburgh F."/>
            <person name="Esteves A.C."/>
            <person name="Alves A."/>
        </authorList>
    </citation>
    <scope>NUCLEOTIDE SEQUENCE</scope>
    <source>
        <strain evidence="6">CBS 339.90</strain>
    </source>
</reference>
<dbReference type="PANTHER" id="PTHR31544">
    <property type="entry name" value="AIG2-LIKE PROTEIN D"/>
    <property type="match status" value="1"/>
</dbReference>
<evidence type="ECO:0000259" key="5">
    <source>
        <dbReference type="Pfam" id="PF06094"/>
    </source>
</evidence>
<evidence type="ECO:0000313" key="6">
    <source>
        <dbReference type="EMBL" id="KAK0616140.1"/>
    </source>
</evidence>
<dbReference type="Pfam" id="PF06094">
    <property type="entry name" value="GGACT"/>
    <property type="match status" value="1"/>
</dbReference>
<evidence type="ECO:0000313" key="7">
    <source>
        <dbReference type="Proteomes" id="UP001175001"/>
    </source>
</evidence>
<feature type="domain" description="Gamma-glutamylcyclotransferase AIG2-like" evidence="5">
    <location>
        <begin position="180"/>
        <end position="275"/>
    </location>
</feature>
<gene>
    <name evidence="6" type="ORF">DIS24_g11695</name>
</gene>
<dbReference type="SUPFAM" id="SSF110857">
    <property type="entry name" value="Gamma-glutamyl cyclotransferase-like"/>
    <property type="match status" value="1"/>
</dbReference>
<dbReference type="InterPro" id="IPR045038">
    <property type="entry name" value="AIG2-like"/>
</dbReference>
<organism evidence="6 7">
    <name type="scientific">Lasiodiplodia hormozganensis</name>
    <dbReference type="NCBI Taxonomy" id="869390"/>
    <lineage>
        <taxon>Eukaryota</taxon>
        <taxon>Fungi</taxon>
        <taxon>Dikarya</taxon>
        <taxon>Ascomycota</taxon>
        <taxon>Pezizomycotina</taxon>
        <taxon>Dothideomycetes</taxon>
        <taxon>Dothideomycetes incertae sedis</taxon>
        <taxon>Botryosphaeriales</taxon>
        <taxon>Botryosphaeriaceae</taxon>
        <taxon>Lasiodiplodia</taxon>
    </lineage>
</organism>
<dbReference type="InterPro" id="IPR013024">
    <property type="entry name" value="GGCT-like"/>
</dbReference>
<accession>A0AA39WIV5</accession>
<keyword evidence="2" id="KW-0808">Transferase</keyword>